<feature type="transmembrane region" description="Helical" evidence="9">
    <location>
        <begin position="587"/>
        <end position="609"/>
    </location>
</feature>
<feature type="region of interest" description="Disordered" evidence="8">
    <location>
        <begin position="195"/>
        <end position="422"/>
    </location>
</feature>
<evidence type="ECO:0000256" key="6">
    <source>
        <dbReference type="ARBA" id="ARBA00023136"/>
    </source>
</evidence>
<dbReference type="InterPro" id="IPR037185">
    <property type="entry name" value="EmrE-like"/>
</dbReference>
<gene>
    <name evidence="11" type="ORF">VB620_00540</name>
</gene>
<feature type="coiled-coil region" evidence="7">
    <location>
        <begin position="140"/>
        <end position="167"/>
    </location>
</feature>
<keyword evidence="12" id="KW-1185">Reference proteome</keyword>
<dbReference type="SUPFAM" id="SSF103481">
    <property type="entry name" value="Multidrug resistance efflux transporter EmrE"/>
    <property type="match status" value="2"/>
</dbReference>
<protein>
    <submittedName>
        <fullName evidence="11">EamA family transporter</fullName>
    </submittedName>
</protein>
<feature type="transmembrane region" description="Helical" evidence="9">
    <location>
        <begin position="428"/>
        <end position="446"/>
    </location>
</feature>
<dbReference type="InterPro" id="IPR051258">
    <property type="entry name" value="Diverse_Substrate_Transporter"/>
</dbReference>
<feature type="transmembrane region" description="Helical" evidence="9">
    <location>
        <begin position="733"/>
        <end position="751"/>
    </location>
</feature>
<evidence type="ECO:0000259" key="10">
    <source>
        <dbReference type="Pfam" id="PF00892"/>
    </source>
</evidence>
<feature type="transmembrane region" description="Helical" evidence="9">
    <location>
        <begin position="615"/>
        <end position="632"/>
    </location>
</feature>
<keyword evidence="3" id="KW-1003">Cell membrane</keyword>
<feature type="domain" description="EamA" evidence="10">
    <location>
        <begin position="612"/>
        <end position="748"/>
    </location>
</feature>
<feature type="transmembrane region" description="Helical" evidence="9">
    <location>
        <begin position="644"/>
        <end position="663"/>
    </location>
</feature>
<dbReference type="Pfam" id="PF00892">
    <property type="entry name" value="EamA"/>
    <property type="match status" value="1"/>
</dbReference>
<dbReference type="Proteomes" id="UP001302120">
    <property type="component" value="Unassembled WGS sequence"/>
</dbReference>
<feature type="compositionally biased region" description="Polar residues" evidence="8">
    <location>
        <begin position="252"/>
        <end position="269"/>
    </location>
</feature>
<evidence type="ECO:0000256" key="4">
    <source>
        <dbReference type="ARBA" id="ARBA00022692"/>
    </source>
</evidence>
<evidence type="ECO:0000256" key="9">
    <source>
        <dbReference type="SAM" id="Phobius"/>
    </source>
</evidence>
<evidence type="ECO:0000256" key="3">
    <source>
        <dbReference type="ARBA" id="ARBA00022475"/>
    </source>
</evidence>
<dbReference type="PANTHER" id="PTHR42920:SF5">
    <property type="entry name" value="EAMA DOMAIN-CONTAINING PROTEIN"/>
    <property type="match status" value="1"/>
</dbReference>
<feature type="transmembrane region" description="Helical" evidence="9">
    <location>
        <begin position="466"/>
        <end position="492"/>
    </location>
</feature>
<sequence>MGRFEKRPDNPRVRGDLSRAAETALWAVVEDLESLQQNVLRSLQEEIKRLQADKNRLSDEIQQLREEKEHLQQVRQITEQQVLIRQLSEALAKHISSQLQSSLTSLVSKSVESNSQPAGDNNQKAEEMLGTLDDTLTITFNSLQQELKNYQNNLSQQLSRMQSQQQQGETIVEDFINHLRGELVKTTKEISLATVKPSPPTVLQPTEEQPPRSSQTNLQSEVFKTSDIERTSRTTLFESNDPPASTIPLAPETSQPPTTEQNSFISNDLSGDEIYSPPESREAREENSFISNDLSGDEIYSPPESREASEQNSFISPNLSGDEIYSPPESREAREENSFISPNLSGDESKSSPVPPKSEPISVISTNLSGGESKSPPVPPKSEPISVISRESSERKTKPLNSQLATEPKAKLTSSQSSSSQGLSPVQIGFLLIVLSTVVSSLYNIAIKGMFFKAYDNFGVLEIQGIISPTLGNILLILMLRLIVVVPLMLLLAPMMHSQVWEDIQSIFTSLRGNSSRNPSAKKQSILQLSIASGGCLFLSQVLIYLAIGQIETGMAIALFFIYPMMTGLLSWLFFRHRPSGFHSAAIAAIFCGQLLVLGGSASIGMANFSLGSSSAIFGGVAFACYVILTRLSATQLHPVSCTLIHFTTMLVLSFICLMIPLPSNLSIVVEQSNLLELILSAFILGVLTLLGYVLNNIGFRKLGALRSAIIGAGVPLLTVVFAGLILQETLAAVQIMGVLFVSFGVAAYSFEIKRTQPKPSSSQK</sequence>
<evidence type="ECO:0000256" key="8">
    <source>
        <dbReference type="SAM" id="MobiDB-lite"/>
    </source>
</evidence>
<evidence type="ECO:0000256" key="5">
    <source>
        <dbReference type="ARBA" id="ARBA00022989"/>
    </source>
</evidence>
<dbReference type="RefSeq" id="WP_323194170.1">
    <property type="nucleotide sequence ID" value="NZ_JAYGHG010000001.1"/>
</dbReference>
<feature type="transmembrane region" description="Helical" evidence="9">
    <location>
        <begin position="526"/>
        <end position="548"/>
    </location>
</feature>
<keyword evidence="5 9" id="KW-1133">Transmembrane helix</keyword>
<evidence type="ECO:0000313" key="11">
    <source>
        <dbReference type="EMBL" id="MEA5579825.1"/>
    </source>
</evidence>
<proteinExistence type="inferred from homology"/>
<reference evidence="11 12" key="1">
    <citation type="submission" date="2023-12" db="EMBL/GenBank/DDBJ databases">
        <title>Baltic Sea Cyanobacteria.</title>
        <authorList>
            <person name="Delbaje E."/>
            <person name="Fewer D.P."/>
            <person name="Shishido T.K."/>
        </authorList>
    </citation>
    <scope>NUCLEOTIDE SEQUENCE [LARGE SCALE GENOMIC DNA]</scope>
    <source>
        <strain evidence="11 12">UHCC-0300</strain>
    </source>
</reference>
<feature type="transmembrane region" description="Helical" evidence="9">
    <location>
        <begin position="554"/>
        <end position="575"/>
    </location>
</feature>
<evidence type="ECO:0000256" key="7">
    <source>
        <dbReference type="SAM" id="Coils"/>
    </source>
</evidence>
<keyword evidence="6 9" id="KW-0472">Membrane</keyword>
<feature type="compositionally biased region" description="Low complexity" evidence="8">
    <location>
        <begin position="359"/>
        <end position="375"/>
    </location>
</feature>
<dbReference type="EMBL" id="JAYGHG010000001">
    <property type="protein sequence ID" value="MEA5579825.1"/>
    <property type="molecule type" value="Genomic_DNA"/>
</dbReference>
<dbReference type="PANTHER" id="PTHR42920">
    <property type="entry name" value="OS03G0707200 PROTEIN-RELATED"/>
    <property type="match status" value="1"/>
</dbReference>
<keyword evidence="7" id="KW-0175">Coiled coil</keyword>
<feature type="compositionally biased region" description="Polar residues" evidence="8">
    <location>
        <begin position="203"/>
        <end position="223"/>
    </location>
</feature>
<accession>A0ABU5U9G6</accession>
<evidence type="ECO:0000256" key="1">
    <source>
        <dbReference type="ARBA" id="ARBA00004651"/>
    </source>
</evidence>
<keyword evidence="4 9" id="KW-0812">Transmembrane</keyword>
<comment type="subcellular location">
    <subcellularLocation>
        <location evidence="1">Cell membrane</location>
        <topology evidence="1">Multi-pass membrane protein</topology>
    </subcellularLocation>
</comment>
<evidence type="ECO:0000256" key="2">
    <source>
        <dbReference type="ARBA" id="ARBA00007362"/>
    </source>
</evidence>
<organism evidence="11 12">
    <name type="scientific">Nodularia harveyana UHCC-0300</name>
    <dbReference type="NCBI Taxonomy" id="2974287"/>
    <lineage>
        <taxon>Bacteria</taxon>
        <taxon>Bacillati</taxon>
        <taxon>Cyanobacteriota</taxon>
        <taxon>Cyanophyceae</taxon>
        <taxon>Nostocales</taxon>
        <taxon>Nodulariaceae</taxon>
        <taxon>Nodularia</taxon>
    </lineage>
</organism>
<feature type="transmembrane region" description="Helical" evidence="9">
    <location>
        <begin position="675"/>
        <end position="696"/>
    </location>
</feature>
<name>A0ABU5U9G6_9CYAN</name>
<feature type="transmembrane region" description="Helical" evidence="9">
    <location>
        <begin position="708"/>
        <end position="727"/>
    </location>
</feature>
<feature type="coiled-coil region" evidence="7">
    <location>
        <begin position="33"/>
        <end position="81"/>
    </location>
</feature>
<comment type="caution">
    <text evidence="11">The sequence shown here is derived from an EMBL/GenBank/DDBJ whole genome shotgun (WGS) entry which is preliminary data.</text>
</comment>
<dbReference type="InterPro" id="IPR000620">
    <property type="entry name" value="EamA_dom"/>
</dbReference>
<comment type="similarity">
    <text evidence="2">Belongs to the EamA transporter family.</text>
</comment>
<feature type="compositionally biased region" description="Polar residues" evidence="8">
    <location>
        <begin position="310"/>
        <end position="319"/>
    </location>
</feature>
<evidence type="ECO:0000313" key="12">
    <source>
        <dbReference type="Proteomes" id="UP001302120"/>
    </source>
</evidence>